<organism evidence="1 2">
    <name type="scientific">Vibrio alfacsensis</name>
    <dbReference type="NCBI Taxonomy" id="1074311"/>
    <lineage>
        <taxon>Bacteria</taxon>
        <taxon>Pseudomonadati</taxon>
        <taxon>Pseudomonadota</taxon>
        <taxon>Gammaproteobacteria</taxon>
        <taxon>Vibrionales</taxon>
        <taxon>Vibrionaceae</taxon>
        <taxon>Vibrio</taxon>
    </lineage>
</organism>
<sequence length="77" mass="8828">MVVPIAIEYTTILSHDTANLSLLILLIYKKKQQEIQNPAKTYESSTIPLTRNVVLLANNNVINIDFDVLLRIFKKMK</sequence>
<evidence type="ECO:0000313" key="1">
    <source>
        <dbReference type="EMBL" id="AXY03756.1"/>
    </source>
</evidence>
<dbReference type="EMBL" id="CP032095">
    <property type="protein sequence ID" value="AXY03756.1"/>
    <property type="molecule type" value="Genomic_DNA"/>
</dbReference>
<protein>
    <submittedName>
        <fullName evidence="1">Uncharacterized protein</fullName>
    </submittedName>
</protein>
<evidence type="ECO:0000313" key="2">
    <source>
        <dbReference type="Proteomes" id="UP000262832"/>
    </source>
</evidence>
<gene>
    <name evidence="1" type="ORF">D1115_23045</name>
</gene>
<name>A0ABN5PNZ3_9VIBR</name>
<geneLocation type="plasmid" evidence="2">
    <name>pva1</name>
</geneLocation>
<keyword evidence="1" id="KW-0614">Plasmid</keyword>
<dbReference type="Proteomes" id="UP000262832">
    <property type="component" value="Plasmid pVa1"/>
</dbReference>
<proteinExistence type="predicted"/>
<accession>A0ABN5PNZ3</accession>
<reference evidence="1 2" key="1">
    <citation type="submission" date="2018-08" db="EMBL/GenBank/DDBJ databases">
        <title>Genomic taxonomy of the Vibrionaceae family.</title>
        <authorList>
            <person name="Gomez-Gil B."/>
            <person name="Tanaka M."/>
            <person name="Sawabe T."/>
            <person name="Enciso-Ibarra K."/>
        </authorList>
    </citation>
    <scope>NUCLEOTIDE SEQUENCE [LARGE SCALE GENOMIC DNA]</scope>
    <source>
        <strain evidence="1 2">CAIM 1831</strain>
        <plasmid evidence="2">pva1</plasmid>
    </source>
</reference>
<keyword evidence="2" id="KW-1185">Reference proteome</keyword>